<accession>A0A068YVG2</accession>
<evidence type="ECO:0000259" key="1">
    <source>
        <dbReference type="SMART" id="SM00778"/>
    </source>
</evidence>
<dbReference type="InterPro" id="IPR006171">
    <property type="entry name" value="TOPRIM_dom"/>
</dbReference>
<feature type="domain" description="DNA primase/helicase Gp4 N-terminal Bacteriophage T7-like" evidence="1">
    <location>
        <begin position="28"/>
        <end position="63"/>
    </location>
</feature>
<dbReference type="InterPro" id="IPR013237">
    <property type="entry name" value="Phage_T7_Gp4_N"/>
</dbReference>
<organism evidence="2 3">
    <name type="scientific">Serratia symbiotica</name>
    <dbReference type="NCBI Taxonomy" id="138074"/>
    <lineage>
        <taxon>Bacteria</taxon>
        <taxon>Pseudomonadati</taxon>
        <taxon>Pseudomonadota</taxon>
        <taxon>Gammaproteobacteria</taxon>
        <taxon>Enterobacterales</taxon>
        <taxon>Yersiniaceae</taxon>
        <taxon>Serratia</taxon>
    </lineage>
</organism>
<dbReference type="RefSeq" id="WP_040262954.1">
    <property type="nucleotide sequence ID" value="NZ_CP050855.1"/>
</dbReference>
<dbReference type="GO" id="GO:0004386">
    <property type="term" value="F:helicase activity"/>
    <property type="evidence" value="ECO:0007669"/>
    <property type="project" value="InterPro"/>
</dbReference>
<sequence>MKTVSAATGRWPEIFEYFNLPPVTGKNHFKGECPICGRKGKFRIDDQGGRGTFICTCNSGDGWKLLELTQGKNFKTLAREIDKLIGNNYQSTASPPSPPNIQDYRSRVITRFSTLLPLRDTPAHRYLADRGIHDLPITHIRFNTQERTPQGDFQSMWAIATDARGSGCYLHRTFLENGRKANIGVNRKMTRMQDDNYLNFASSVAIRMFPVSSTLGIAEGIETALSAKQVYGCNTWATLNTGFMRKFRAPKGVRHLIIFADRDDNGAGLAAAFECGNKNILSNSDVETVSIRWPERGDFNDMLLNGAKVYQEQLSRPRGIPRKGDNQ</sequence>
<reference evidence="2 3" key="1">
    <citation type="journal article" date="2014" name="Genome Announc.">
        <title>Whole-Genome Sequence of Serratia symbiotica Strain CWBI-2.3T, a Free-Living Symbiont of the Black Bean Aphid Aphis fabae.</title>
        <authorList>
            <person name="Foray V."/>
            <person name="Grigorescu A.S."/>
            <person name="Sabri A."/>
            <person name="Haubruge E."/>
            <person name="Lognay G."/>
            <person name="Francis F."/>
            <person name="Fauconnier M.L."/>
            <person name="Hance T."/>
            <person name="Thonart P."/>
        </authorList>
    </citation>
    <scope>NUCLEOTIDE SEQUENCE [LARGE SCALE GENOMIC DNA]</scope>
    <source>
        <strain evidence="2">CWBI-2.3</strain>
    </source>
</reference>
<dbReference type="CDD" id="cd01029">
    <property type="entry name" value="TOPRIM_primases"/>
    <property type="match status" value="1"/>
</dbReference>
<dbReference type="GO" id="GO:0008270">
    <property type="term" value="F:zinc ion binding"/>
    <property type="evidence" value="ECO:0007669"/>
    <property type="project" value="InterPro"/>
</dbReference>
<proteinExistence type="predicted"/>
<evidence type="ECO:0000313" key="3">
    <source>
        <dbReference type="Proteomes" id="UP000042738"/>
    </source>
</evidence>
<dbReference type="STRING" id="138074.SYMBAF_100019"/>
<dbReference type="EMBL" id="CP050855">
    <property type="protein sequence ID" value="QLH62286.1"/>
    <property type="molecule type" value="Genomic_DNA"/>
</dbReference>
<dbReference type="Pfam" id="PF13362">
    <property type="entry name" value="Toprim_3"/>
    <property type="match status" value="1"/>
</dbReference>
<gene>
    <name evidence="2" type="ORF">SYMBAF_04095</name>
</gene>
<dbReference type="SUPFAM" id="SSF57783">
    <property type="entry name" value="Zinc beta-ribbon"/>
    <property type="match status" value="1"/>
</dbReference>
<dbReference type="GeneID" id="93735700"/>
<dbReference type="Proteomes" id="UP000042738">
    <property type="component" value="Chromosome"/>
</dbReference>
<dbReference type="AlphaFoldDB" id="A0A068YVG2"/>
<dbReference type="SMART" id="SM00778">
    <property type="entry name" value="Prim_Zn_Ribbon"/>
    <property type="match status" value="1"/>
</dbReference>
<name>A0A068YVG2_9GAMM</name>
<protein>
    <submittedName>
        <fullName evidence="2">DNA primase</fullName>
    </submittedName>
</protein>
<dbReference type="InterPro" id="IPR055570">
    <property type="entry name" value="DUF7146"/>
</dbReference>
<evidence type="ECO:0000313" key="2">
    <source>
        <dbReference type="EMBL" id="QLH62286.1"/>
    </source>
</evidence>
<dbReference type="Pfam" id="PF08273">
    <property type="entry name" value="Zn_Ribbon_Prim"/>
    <property type="match status" value="1"/>
</dbReference>
<dbReference type="InterPro" id="IPR034154">
    <property type="entry name" value="TOPRIM_DnaG/twinkle"/>
</dbReference>
<dbReference type="Pfam" id="PF23639">
    <property type="entry name" value="DUF7146"/>
    <property type="match status" value="1"/>
</dbReference>